<name>A0A2P5AX88_PARAD</name>
<evidence type="ECO:0000313" key="2">
    <source>
        <dbReference type="Proteomes" id="UP000237105"/>
    </source>
</evidence>
<keyword evidence="2" id="KW-1185">Reference proteome</keyword>
<dbReference type="Proteomes" id="UP000237105">
    <property type="component" value="Unassembled WGS sequence"/>
</dbReference>
<proteinExistence type="predicted"/>
<dbReference type="EMBL" id="JXTB01000421">
    <property type="protein sequence ID" value="PON41170.1"/>
    <property type="molecule type" value="Genomic_DNA"/>
</dbReference>
<reference evidence="2" key="1">
    <citation type="submission" date="2016-06" db="EMBL/GenBank/DDBJ databases">
        <title>Parallel loss of symbiosis genes in relatives of nitrogen-fixing non-legume Parasponia.</title>
        <authorList>
            <person name="Van Velzen R."/>
            <person name="Holmer R."/>
            <person name="Bu F."/>
            <person name="Rutten L."/>
            <person name="Van Zeijl A."/>
            <person name="Liu W."/>
            <person name="Santuari L."/>
            <person name="Cao Q."/>
            <person name="Sharma T."/>
            <person name="Shen D."/>
            <person name="Roswanjaya Y."/>
            <person name="Wardhani T."/>
            <person name="Kalhor M.S."/>
            <person name="Jansen J."/>
            <person name="Van den Hoogen J."/>
            <person name="Gungor B."/>
            <person name="Hartog M."/>
            <person name="Hontelez J."/>
            <person name="Verver J."/>
            <person name="Yang W.-C."/>
            <person name="Schijlen E."/>
            <person name="Repin R."/>
            <person name="Schilthuizen M."/>
            <person name="Schranz E."/>
            <person name="Heidstra R."/>
            <person name="Miyata K."/>
            <person name="Fedorova E."/>
            <person name="Kohlen W."/>
            <person name="Bisseling T."/>
            <person name="Smit S."/>
            <person name="Geurts R."/>
        </authorList>
    </citation>
    <scope>NUCLEOTIDE SEQUENCE [LARGE SCALE GENOMIC DNA]</scope>
    <source>
        <strain evidence="2">cv. WU1-14</strain>
    </source>
</reference>
<dbReference type="AlphaFoldDB" id="A0A2P5AX88"/>
<protein>
    <submittedName>
        <fullName evidence="1">Uncharacterized protein</fullName>
    </submittedName>
</protein>
<organism evidence="1 2">
    <name type="scientific">Parasponia andersonii</name>
    <name type="common">Sponia andersonii</name>
    <dbReference type="NCBI Taxonomy" id="3476"/>
    <lineage>
        <taxon>Eukaryota</taxon>
        <taxon>Viridiplantae</taxon>
        <taxon>Streptophyta</taxon>
        <taxon>Embryophyta</taxon>
        <taxon>Tracheophyta</taxon>
        <taxon>Spermatophyta</taxon>
        <taxon>Magnoliopsida</taxon>
        <taxon>eudicotyledons</taxon>
        <taxon>Gunneridae</taxon>
        <taxon>Pentapetalae</taxon>
        <taxon>rosids</taxon>
        <taxon>fabids</taxon>
        <taxon>Rosales</taxon>
        <taxon>Cannabaceae</taxon>
        <taxon>Parasponia</taxon>
    </lineage>
</organism>
<accession>A0A2P5AX88</accession>
<evidence type="ECO:0000313" key="1">
    <source>
        <dbReference type="EMBL" id="PON41170.1"/>
    </source>
</evidence>
<sequence length="69" mass="8213">MRRDSYCRRCRMEFKRQKIESEAKLSQSRCNVIQRRNEARPTELALLAIALQHRPVRGLSNGGVWWRQA</sequence>
<gene>
    <name evidence="1" type="ORF">PanWU01x14_291480</name>
</gene>
<comment type="caution">
    <text evidence="1">The sequence shown here is derived from an EMBL/GenBank/DDBJ whole genome shotgun (WGS) entry which is preliminary data.</text>
</comment>